<evidence type="ECO:0000256" key="3">
    <source>
        <dbReference type="ARBA" id="ARBA00022989"/>
    </source>
</evidence>
<sequence length="310" mass="34075">MNTDEKEIELESTILAPENKVSSQQKIVSLFSESNSDVVLKCQTSHYVSFPSMMRSIVEAGIQKCEYPLIKMIGLSIMGGMLLSVGGLMSINIGNALPSSELGISKFVFGACFSIGLILVVFTQSELFTSNCATLIPTLLERKIKWYFVIKSLITTYFGNLIGSIFVAVMFGKVLGSFDNKLYIEALIKIGEAKVQLDFGRAILSGIGCNWVVCTAVILSFSSKDVIGKVAILSIFVMTFVSLGFEHSVANMFFLPLAQMYGAKINMLQIVWCNLIPVSFGNIIGGIVFVGIPFWYLHISTIYRIPFIDP</sequence>
<comment type="similarity">
    <text evidence="5">Belongs to the FNT transporter (TC 1.A.16) family.</text>
</comment>
<proteinExistence type="inferred from homology"/>
<keyword evidence="3 6" id="KW-1133">Transmembrane helix</keyword>
<dbReference type="KEGG" id="eiv:EIN_096040"/>
<protein>
    <recommendedName>
        <fullName evidence="9">Formate transporter</fullName>
    </recommendedName>
</protein>
<gene>
    <name evidence="7" type="ORF">EIN_096040</name>
</gene>
<dbReference type="Proteomes" id="UP000014680">
    <property type="component" value="Unassembled WGS sequence"/>
</dbReference>
<feature type="transmembrane region" description="Helical" evidence="6">
    <location>
        <begin position="103"/>
        <end position="123"/>
    </location>
</feature>
<dbReference type="GO" id="GO:0005886">
    <property type="term" value="C:plasma membrane"/>
    <property type="evidence" value="ECO:0007669"/>
    <property type="project" value="TreeGrafter"/>
</dbReference>
<reference evidence="7 8" key="1">
    <citation type="submission" date="2012-10" db="EMBL/GenBank/DDBJ databases">
        <authorList>
            <person name="Zafar N."/>
            <person name="Inman J."/>
            <person name="Hall N."/>
            <person name="Lorenzi H."/>
            <person name="Caler E."/>
        </authorList>
    </citation>
    <scope>NUCLEOTIDE SEQUENCE [LARGE SCALE GENOMIC DNA]</scope>
    <source>
        <strain evidence="7 8">IP1</strain>
    </source>
</reference>
<dbReference type="InterPro" id="IPR000292">
    <property type="entry name" value="For/NO2_transpt"/>
</dbReference>
<feature type="transmembrane region" description="Helical" evidence="6">
    <location>
        <begin position="144"/>
        <end position="171"/>
    </location>
</feature>
<keyword evidence="2 6" id="KW-0812">Transmembrane</keyword>
<evidence type="ECO:0000256" key="2">
    <source>
        <dbReference type="ARBA" id="ARBA00022692"/>
    </source>
</evidence>
<dbReference type="InterPro" id="IPR023271">
    <property type="entry name" value="Aquaporin-like"/>
</dbReference>
<evidence type="ECO:0000256" key="4">
    <source>
        <dbReference type="ARBA" id="ARBA00023136"/>
    </source>
</evidence>
<dbReference type="PANTHER" id="PTHR30520:SF6">
    <property type="entry name" value="FORMATE_NITRATE FAMILY TRANSPORTER (EUROFUNG)"/>
    <property type="match status" value="1"/>
</dbReference>
<organism evidence="7 8">
    <name type="scientific">Entamoeba invadens IP1</name>
    <dbReference type="NCBI Taxonomy" id="370355"/>
    <lineage>
        <taxon>Eukaryota</taxon>
        <taxon>Amoebozoa</taxon>
        <taxon>Evosea</taxon>
        <taxon>Archamoebae</taxon>
        <taxon>Mastigamoebida</taxon>
        <taxon>Entamoebidae</taxon>
        <taxon>Entamoeba</taxon>
    </lineage>
</organism>
<name>A0A0A1U0E1_ENTIV</name>
<comment type="subcellular location">
    <subcellularLocation>
        <location evidence="1">Membrane</location>
        <topology evidence="1">Multi-pass membrane protein</topology>
    </subcellularLocation>
</comment>
<dbReference type="Pfam" id="PF01226">
    <property type="entry name" value="Form_Nir_trans"/>
    <property type="match status" value="1"/>
</dbReference>
<feature type="transmembrane region" description="Helical" evidence="6">
    <location>
        <begin position="275"/>
        <end position="297"/>
    </location>
</feature>
<dbReference type="PANTHER" id="PTHR30520">
    <property type="entry name" value="FORMATE TRANSPORTER-RELATED"/>
    <property type="match status" value="1"/>
</dbReference>
<dbReference type="AlphaFoldDB" id="A0A0A1U0E1"/>
<dbReference type="Gene3D" id="1.20.1080.10">
    <property type="entry name" value="Glycerol uptake facilitator protein"/>
    <property type="match status" value="1"/>
</dbReference>
<keyword evidence="4 6" id="KW-0472">Membrane</keyword>
<evidence type="ECO:0000313" key="7">
    <source>
        <dbReference type="EMBL" id="ELP87347.1"/>
    </source>
</evidence>
<dbReference type="OMA" id="SIRPLVM"/>
<feature type="transmembrane region" description="Helical" evidence="6">
    <location>
        <begin position="233"/>
        <end position="255"/>
    </location>
</feature>
<dbReference type="GO" id="GO:0015707">
    <property type="term" value="P:nitrite transport"/>
    <property type="evidence" value="ECO:0007669"/>
    <property type="project" value="TreeGrafter"/>
</dbReference>
<feature type="transmembrane region" description="Helical" evidence="6">
    <location>
        <begin position="202"/>
        <end position="221"/>
    </location>
</feature>
<dbReference type="GO" id="GO:0015513">
    <property type="term" value="F:high-affinity secondary active nitrite transmembrane transporter activity"/>
    <property type="evidence" value="ECO:0007669"/>
    <property type="project" value="TreeGrafter"/>
</dbReference>
<dbReference type="RefSeq" id="XP_004254118.1">
    <property type="nucleotide sequence ID" value="XM_004254070.1"/>
</dbReference>
<dbReference type="GeneID" id="14886170"/>
<evidence type="ECO:0000256" key="5">
    <source>
        <dbReference type="ARBA" id="ARBA00049660"/>
    </source>
</evidence>
<accession>A0A0A1U0E1</accession>
<evidence type="ECO:0000256" key="6">
    <source>
        <dbReference type="SAM" id="Phobius"/>
    </source>
</evidence>
<keyword evidence="8" id="KW-1185">Reference proteome</keyword>
<dbReference type="EMBL" id="KB206860">
    <property type="protein sequence ID" value="ELP87347.1"/>
    <property type="molecule type" value="Genomic_DNA"/>
</dbReference>
<dbReference type="OrthoDB" id="26216at2759"/>
<evidence type="ECO:0008006" key="9">
    <source>
        <dbReference type="Google" id="ProtNLM"/>
    </source>
</evidence>
<feature type="transmembrane region" description="Helical" evidence="6">
    <location>
        <begin position="72"/>
        <end position="91"/>
    </location>
</feature>
<dbReference type="VEuPathDB" id="AmoebaDB:EIN_096040"/>
<evidence type="ECO:0000313" key="8">
    <source>
        <dbReference type="Proteomes" id="UP000014680"/>
    </source>
</evidence>
<evidence type="ECO:0000256" key="1">
    <source>
        <dbReference type="ARBA" id="ARBA00004141"/>
    </source>
</evidence>